<dbReference type="GO" id="GO:0016646">
    <property type="term" value="F:oxidoreductase activity, acting on the CH-NH group of donors, NAD or NADP as acceptor"/>
    <property type="evidence" value="ECO:0007669"/>
    <property type="project" value="UniProtKB-ARBA"/>
</dbReference>
<dbReference type="SMART" id="SM00903">
    <property type="entry name" value="Flavin_Reduct"/>
    <property type="match status" value="1"/>
</dbReference>
<protein>
    <submittedName>
        <fullName evidence="5">Flavin reductase</fullName>
    </submittedName>
</protein>
<reference evidence="5 6" key="1">
    <citation type="journal article" date="2019" name="Int. J. Syst. Evol. Microbiol.">
        <title>Capsulimonas corticalis gen. nov., sp. nov., an aerobic capsulated bacterium, of a novel bacterial order, Capsulimonadales ord. nov., of the class Armatimonadia of the phylum Armatimonadetes.</title>
        <authorList>
            <person name="Li J."/>
            <person name="Kudo C."/>
            <person name="Tonouchi A."/>
        </authorList>
    </citation>
    <scope>NUCLEOTIDE SEQUENCE [LARGE SCALE GENOMIC DNA]</scope>
    <source>
        <strain evidence="5 6">AX-7</strain>
    </source>
</reference>
<dbReference type="GO" id="GO:0010181">
    <property type="term" value="F:FMN binding"/>
    <property type="evidence" value="ECO:0007669"/>
    <property type="project" value="InterPro"/>
</dbReference>
<dbReference type="KEGG" id="ccot:CCAX7_59050"/>
<keyword evidence="3" id="KW-0288">FMN</keyword>
<gene>
    <name evidence="5" type="ORF">CCAX7_59050</name>
</gene>
<dbReference type="PANTHER" id="PTHR33798">
    <property type="entry name" value="FLAVOPROTEIN OXYGENASE"/>
    <property type="match status" value="1"/>
</dbReference>
<keyword evidence="6" id="KW-1185">Reference proteome</keyword>
<dbReference type="RefSeq" id="WP_119322817.1">
    <property type="nucleotide sequence ID" value="NZ_AP025739.1"/>
</dbReference>
<dbReference type="InterPro" id="IPR012349">
    <property type="entry name" value="Split_barrel_FMN-bd"/>
</dbReference>
<organism evidence="5 6">
    <name type="scientific">Capsulimonas corticalis</name>
    <dbReference type="NCBI Taxonomy" id="2219043"/>
    <lineage>
        <taxon>Bacteria</taxon>
        <taxon>Bacillati</taxon>
        <taxon>Armatimonadota</taxon>
        <taxon>Armatimonadia</taxon>
        <taxon>Capsulimonadales</taxon>
        <taxon>Capsulimonadaceae</taxon>
        <taxon>Capsulimonas</taxon>
    </lineage>
</organism>
<dbReference type="Proteomes" id="UP000287394">
    <property type="component" value="Chromosome"/>
</dbReference>
<comment type="cofactor">
    <cofactor evidence="1">
        <name>FMN</name>
        <dbReference type="ChEBI" id="CHEBI:58210"/>
    </cofactor>
</comment>
<comment type="similarity">
    <text evidence="4">Belongs to the flavoredoxin family.</text>
</comment>
<dbReference type="OrthoDB" id="9794638at2"/>
<dbReference type="Gene3D" id="2.30.110.10">
    <property type="entry name" value="Electron Transport, Fmn-binding Protein, Chain A"/>
    <property type="match status" value="1"/>
</dbReference>
<proteinExistence type="inferred from homology"/>
<dbReference type="InterPro" id="IPR002563">
    <property type="entry name" value="Flavin_Rdtase-like_dom"/>
</dbReference>
<accession>A0A402CZS6</accession>
<dbReference type="SUPFAM" id="SSF50475">
    <property type="entry name" value="FMN-binding split barrel"/>
    <property type="match status" value="1"/>
</dbReference>
<dbReference type="AlphaFoldDB" id="A0A402CZS6"/>
<evidence type="ECO:0000256" key="1">
    <source>
        <dbReference type="ARBA" id="ARBA00001917"/>
    </source>
</evidence>
<evidence type="ECO:0000256" key="2">
    <source>
        <dbReference type="ARBA" id="ARBA00022630"/>
    </source>
</evidence>
<evidence type="ECO:0000256" key="3">
    <source>
        <dbReference type="ARBA" id="ARBA00022643"/>
    </source>
</evidence>
<sequence length="200" mass="21836">MYLPADQIPRDLNGRLWAQLIAPRPLALVSTQDGDGVKNIAPFSSYAALSNYPPLLGLSFGLRPDGSEKRTLQNIRANGEFVVNLVPRYLAEIMTQSASHGEPEDDFERLNVNPAKSETVAPPRIVECPAALECRLLQIVALPPSKCEFVVAQVTGVYLRDEFASENGFDPLAADLLASVGVEDYLSLNGEVLTLPKTWE</sequence>
<evidence type="ECO:0000313" key="5">
    <source>
        <dbReference type="EMBL" id="BDI33854.1"/>
    </source>
</evidence>
<dbReference type="Pfam" id="PF01613">
    <property type="entry name" value="Flavin_Reduct"/>
    <property type="match status" value="1"/>
</dbReference>
<keyword evidence="2" id="KW-0285">Flavoprotein</keyword>
<dbReference type="PANTHER" id="PTHR33798:SF5">
    <property type="entry name" value="FLAVIN REDUCTASE LIKE DOMAIN-CONTAINING PROTEIN"/>
    <property type="match status" value="1"/>
</dbReference>
<name>A0A402CZS6_9BACT</name>
<evidence type="ECO:0000313" key="6">
    <source>
        <dbReference type="Proteomes" id="UP000287394"/>
    </source>
</evidence>
<evidence type="ECO:0000256" key="4">
    <source>
        <dbReference type="ARBA" id="ARBA00038054"/>
    </source>
</evidence>
<dbReference type="EMBL" id="AP025739">
    <property type="protein sequence ID" value="BDI33854.1"/>
    <property type="molecule type" value="Genomic_DNA"/>
</dbReference>